<dbReference type="AlphaFoldDB" id="A0A026WQL5"/>
<name>A0A026WQL5_OOCBI</name>
<proteinExistence type="predicted"/>
<dbReference type="Proteomes" id="UP000053097">
    <property type="component" value="Unassembled WGS sequence"/>
</dbReference>
<dbReference type="EMBL" id="KK107138">
    <property type="protein sequence ID" value="EZA57971.1"/>
    <property type="molecule type" value="Genomic_DNA"/>
</dbReference>
<protein>
    <submittedName>
        <fullName evidence="1">Uncharacterized protein</fullName>
    </submittedName>
</protein>
<evidence type="ECO:0000313" key="1">
    <source>
        <dbReference type="EMBL" id="EZA57971.1"/>
    </source>
</evidence>
<reference evidence="1 2" key="1">
    <citation type="journal article" date="2014" name="Curr. Biol.">
        <title>The genome of the clonal raider ant Cerapachys biroi.</title>
        <authorList>
            <person name="Oxley P.R."/>
            <person name="Ji L."/>
            <person name="Fetter-Pruneda I."/>
            <person name="McKenzie S.K."/>
            <person name="Li C."/>
            <person name="Hu H."/>
            <person name="Zhang G."/>
            <person name="Kronauer D.J."/>
        </authorList>
    </citation>
    <scope>NUCLEOTIDE SEQUENCE [LARGE SCALE GENOMIC DNA]</scope>
</reference>
<gene>
    <name evidence="1" type="ORF">X777_01986</name>
</gene>
<organism evidence="1 2">
    <name type="scientific">Ooceraea biroi</name>
    <name type="common">Clonal raider ant</name>
    <name type="synonym">Cerapachys biroi</name>
    <dbReference type="NCBI Taxonomy" id="2015173"/>
    <lineage>
        <taxon>Eukaryota</taxon>
        <taxon>Metazoa</taxon>
        <taxon>Ecdysozoa</taxon>
        <taxon>Arthropoda</taxon>
        <taxon>Hexapoda</taxon>
        <taxon>Insecta</taxon>
        <taxon>Pterygota</taxon>
        <taxon>Neoptera</taxon>
        <taxon>Endopterygota</taxon>
        <taxon>Hymenoptera</taxon>
        <taxon>Apocrita</taxon>
        <taxon>Aculeata</taxon>
        <taxon>Formicoidea</taxon>
        <taxon>Formicidae</taxon>
        <taxon>Dorylinae</taxon>
        <taxon>Ooceraea</taxon>
    </lineage>
</organism>
<sequence>MPANPIVMKKTLDPKIGHCGSFYENTVKDYDFHGVTWFPYIEKFIICNAGSLSGRNDKDN</sequence>
<keyword evidence="2" id="KW-1185">Reference proteome</keyword>
<accession>A0A026WQL5</accession>
<evidence type="ECO:0000313" key="2">
    <source>
        <dbReference type="Proteomes" id="UP000053097"/>
    </source>
</evidence>